<sequence>MAEKRMISKVISISEKVNNLPDVFDILLFTWMIPHTDDFGRMAGSPGKVKALVVPMLDKTKADVQASLERLDKEGLIFWYEVDGERIVQIINFEKHQQGLQKRTTSKFPELPRTSENFTKIPSELKRTELKRTELKGTEEKGIEENITEKTAISTWINLYKIKCKGIYELERAESFIGILEIQLIELIMKRSEGKSIPYFESIAKESVQEGIYTLDAWNLKNSKKSDDGRLDFMKDI</sequence>
<dbReference type="RefSeq" id="WP_068583839.1">
    <property type="nucleotide sequence ID" value="NZ_FTNK01000048.1"/>
</dbReference>
<evidence type="ECO:0000313" key="1">
    <source>
        <dbReference type="EMBL" id="SIR72640.1"/>
    </source>
</evidence>
<accession>A0ABY1KET7</accession>
<reference evidence="1 2" key="1">
    <citation type="submission" date="2017-01" db="EMBL/GenBank/DDBJ databases">
        <authorList>
            <person name="Varghese N."/>
            <person name="Submissions S."/>
        </authorList>
    </citation>
    <scope>NUCLEOTIDE SEQUENCE [LARGE SCALE GENOMIC DNA]</scope>
    <source>
        <strain evidence="1 2">ATCC 23464</strain>
    </source>
</reference>
<evidence type="ECO:0000313" key="2">
    <source>
        <dbReference type="Proteomes" id="UP000186666"/>
    </source>
</evidence>
<name>A0ABY1KET7_9BACL</name>
<keyword evidence="2" id="KW-1185">Reference proteome</keyword>
<dbReference type="EMBL" id="FTNK01000048">
    <property type="protein sequence ID" value="SIR72640.1"/>
    <property type="molecule type" value="Genomic_DNA"/>
</dbReference>
<organism evidence="1 2">
    <name type="scientific">Paenibacillus macquariensis</name>
    <dbReference type="NCBI Taxonomy" id="948756"/>
    <lineage>
        <taxon>Bacteria</taxon>
        <taxon>Bacillati</taxon>
        <taxon>Bacillota</taxon>
        <taxon>Bacilli</taxon>
        <taxon>Bacillales</taxon>
        <taxon>Paenibacillaceae</taxon>
        <taxon>Paenibacillus</taxon>
    </lineage>
</organism>
<gene>
    <name evidence="1" type="ORF">SAMN05421578_1488</name>
</gene>
<comment type="caution">
    <text evidence="1">The sequence shown here is derived from an EMBL/GenBank/DDBJ whole genome shotgun (WGS) entry which is preliminary data.</text>
</comment>
<proteinExistence type="predicted"/>
<dbReference type="Proteomes" id="UP000186666">
    <property type="component" value="Unassembled WGS sequence"/>
</dbReference>
<protein>
    <submittedName>
        <fullName evidence="1">Uncharacterized protein</fullName>
    </submittedName>
</protein>